<dbReference type="SUPFAM" id="SSF49562">
    <property type="entry name" value="C2 domain (Calcium/lipid-binding domain, CaLB)"/>
    <property type="match status" value="1"/>
</dbReference>
<dbReference type="InterPro" id="IPR035892">
    <property type="entry name" value="C2_domain_sf"/>
</dbReference>
<name>C3Z342_BRAFL</name>
<dbReference type="GO" id="GO:0007221">
    <property type="term" value="P:positive regulation of transcription of Notch receptor target"/>
    <property type="evidence" value="ECO:0007669"/>
    <property type="project" value="InterPro"/>
</dbReference>
<dbReference type="Gene3D" id="2.60.40.150">
    <property type="entry name" value="C2 domain"/>
    <property type="match status" value="1"/>
</dbReference>
<feature type="region of interest" description="Disordered" evidence="1">
    <location>
        <begin position="220"/>
        <end position="253"/>
    </location>
</feature>
<dbReference type="InParanoid" id="C3Z342"/>
<reference evidence="2" key="1">
    <citation type="journal article" date="2008" name="Nature">
        <title>The amphioxus genome and the evolution of the chordate karyotype.</title>
        <authorList>
            <consortium name="US DOE Joint Genome Institute (JGI-PGF)"/>
            <person name="Putnam N.H."/>
            <person name="Butts T."/>
            <person name="Ferrier D.E.K."/>
            <person name="Furlong R.F."/>
            <person name="Hellsten U."/>
            <person name="Kawashima T."/>
            <person name="Robinson-Rechavi M."/>
            <person name="Shoguchi E."/>
            <person name="Terry A."/>
            <person name="Yu J.-K."/>
            <person name="Benito-Gutierrez E.L."/>
            <person name="Dubchak I."/>
            <person name="Garcia-Fernandez J."/>
            <person name="Gibson-Brown J.J."/>
            <person name="Grigoriev I.V."/>
            <person name="Horton A.C."/>
            <person name="de Jong P.J."/>
            <person name="Jurka J."/>
            <person name="Kapitonov V.V."/>
            <person name="Kohara Y."/>
            <person name="Kuroki Y."/>
            <person name="Lindquist E."/>
            <person name="Lucas S."/>
            <person name="Osoegawa K."/>
            <person name="Pennacchio L.A."/>
            <person name="Salamov A.A."/>
            <person name="Satou Y."/>
            <person name="Sauka-Spengler T."/>
            <person name="Schmutz J."/>
            <person name="Shin-I T."/>
            <person name="Toyoda A."/>
            <person name="Bronner-Fraser M."/>
            <person name="Fujiyama A."/>
            <person name="Holland L.Z."/>
            <person name="Holland P.W.H."/>
            <person name="Satoh N."/>
            <person name="Rokhsar D.S."/>
        </authorList>
    </citation>
    <scope>NUCLEOTIDE SEQUENCE [LARGE SCALE GENOMIC DNA]</scope>
    <source>
        <strain evidence="2">S238N-H82</strain>
        <tissue evidence="2">Testes</tissue>
    </source>
</reference>
<sequence length="373" mass="41081">MEQQFEIELRTDNTLFSVLLSFLTGGFPATMSRVADKCLSGVFYVLTVLSLVKKPKSAGEKLRVTVHAASGQGSFGSGKFMTTIRLGEEKFRTGLKKAASLIWEESAEFSSWSTSSDDQQHIVLKLRKAKNCTERTVGTVTINVKEALETNLHLPVKRRYLVTPSDKQQKCRVFLEVSVHVAVDEGKKLSKRETTDKPRSFFKRRKAGIISLVSGKSREGEADSASVLSEPQKDDSAASTNAQSAAPPAEIDPHCREQISAITSLYEQLTAKQSSSADLLTYVDGLRAKLAVAAPHVLDNVVIKNMAANVPDATHYGLPDMAGESLEGLEKILTVVQRLHEEEDARLHFIQKWYVDEICRQAMEEAPEVLEGG</sequence>
<organism>
    <name type="scientific">Branchiostoma floridae</name>
    <name type="common">Florida lancelet</name>
    <name type="synonym">Amphioxus</name>
    <dbReference type="NCBI Taxonomy" id="7739"/>
    <lineage>
        <taxon>Eukaryota</taxon>
        <taxon>Metazoa</taxon>
        <taxon>Chordata</taxon>
        <taxon>Cephalochordata</taxon>
        <taxon>Leptocardii</taxon>
        <taxon>Amphioxiformes</taxon>
        <taxon>Branchiostomatidae</taxon>
        <taxon>Branchiostoma</taxon>
    </lineage>
</organism>
<evidence type="ECO:0000313" key="2">
    <source>
        <dbReference type="EMBL" id="EEN53081.1"/>
    </source>
</evidence>
<protein>
    <recommendedName>
        <fullName evidence="3">C2 domain-containing protein</fullName>
    </recommendedName>
</protein>
<dbReference type="PANTHER" id="PTHR15692">
    <property type="entry name" value="MASTERMIND-LIKE"/>
    <property type="match status" value="1"/>
</dbReference>
<evidence type="ECO:0008006" key="3">
    <source>
        <dbReference type="Google" id="ProtNLM"/>
    </source>
</evidence>
<proteinExistence type="predicted"/>
<dbReference type="GO" id="GO:0003713">
    <property type="term" value="F:transcription coactivator activity"/>
    <property type="evidence" value="ECO:0007669"/>
    <property type="project" value="InterPro"/>
</dbReference>
<dbReference type="PANTHER" id="PTHR15692:SF18">
    <property type="entry name" value="PROTEIN CBG23155"/>
    <property type="match status" value="1"/>
</dbReference>
<accession>C3Z342</accession>
<dbReference type="AlphaFoldDB" id="C3Z342"/>
<dbReference type="EMBL" id="GG666575">
    <property type="protein sequence ID" value="EEN53081.1"/>
    <property type="molecule type" value="Genomic_DNA"/>
</dbReference>
<gene>
    <name evidence="2" type="ORF">BRAFLDRAFT_65211</name>
</gene>
<evidence type="ECO:0000256" key="1">
    <source>
        <dbReference type="SAM" id="MobiDB-lite"/>
    </source>
</evidence>
<dbReference type="InterPro" id="IPR046369">
    <property type="entry name" value="MAML1-3"/>
</dbReference>